<dbReference type="PANTHER" id="PTHR45695:SF15">
    <property type="entry name" value="OPSIN RH2"/>
    <property type="match status" value="1"/>
</dbReference>
<keyword evidence="2 8" id="KW-0812">Transmembrane</keyword>
<evidence type="ECO:0000256" key="7">
    <source>
        <dbReference type="ARBA" id="ARBA00023224"/>
    </source>
</evidence>
<evidence type="ECO:0000256" key="1">
    <source>
        <dbReference type="ARBA" id="ARBA00004141"/>
    </source>
</evidence>
<keyword evidence="10" id="KW-1185">Reference proteome</keyword>
<evidence type="ECO:0000256" key="5">
    <source>
        <dbReference type="ARBA" id="ARBA00023136"/>
    </source>
</evidence>
<keyword evidence="6 11" id="KW-0675">Receptor</keyword>
<accession>A0ABM4CBP8</accession>
<name>A0ABM4CBP8_HYDVU</name>
<evidence type="ECO:0000256" key="2">
    <source>
        <dbReference type="ARBA" id="ARBA00022692"/>
    </source>
</evidence>
<evidence type="ECO:0000259" key="9">
    <source>
        <dbReference type="PROSITE" id="PS50262"/>
    </source>
</evidence>
<evidence type="ECO:0000313" key="11">
    <source>
        <dbReference type="RefSeq" id="XP_065659084.1"/>
    </source>
</evidence>
<keyword evidence="3 8" id="KW-1133">Transmembrane helix</keyword>
<keyword evidence="4" id="KW-0297">G-protein coupled receptor</keyword>
<dbReference type="Gene3D" id="1.20.1070.10">
    <property type="entry name" value="Rhodopsin 7-helix transmembrane proteins"/>
    <property type="match status" value="1"/>
</dbReference>
<keyword evidence="5 8" id="KW-0472">Membrane</keyword>
<dbReference type="InterPro" id="IPR000276">
    <property type="entry name" value="GPCR_Rhodpsn"/>
</dbReference>
<dbReference type="SUPFAM" id="SSF81321">
    <property type="entry name" value="Family A G protein-coupled receptor-like"/>
    <property type="match status" value="1"/>
</dbReference>
<evidence type="ECO:0000256" key="6">
    <source>
        <dbReference type="ARBA" id="ARBA00023170"/>
    </source>
</evidence>
<evidence type="ECO:0000256" key="4">
    <source>
        <dbReference type="ARBA" id="ARBA00023040"/>
    </source>
</evidence>
<dbReference type="Proteomes" id="UP001652625">
    <property type="component" value="Chromosome 08"/>
</dbReference>
<feature type="domain" description="G-protein coupled receptors family 1 profile" evidence="9">
    <location>
        <begin position="23"/>
        <end position="286"/>
    </location>
</feature>
<evidence type="ECO:0000256" key="8">
    <source>
        <dbReference type="SAM" id="Phobius"/>
    </source>
</evidence>
<feature type="transmembrane region" description="Helical" evidence="8">
    <location>
        <begin position="84"/>
        <end position="106"/>
    </location>
</feature>
<dbReference type="PROSITE" id="PS50262">
    <property type="entry name" value="G_PROTEIN_RECEP_F1_2"/>
    <property type="match status" value="1"/>
</dbReference>
<dbReference type="InterPro" id="IPR017452">
    <property type="entry name" value="GPCR_Rhodpsn_7TM"/>
</dbReference>
<feature type="transmembrane region" description="Helical" evidence="8">
    <location>
        <begin position="44"/>
        <end position="64"/>
    </location>
</feature>
<comment type="subcellular location">
    <subcellularLocation>
        <location evidence="1">Membrane</location>
        <topology evidence="1">Multi-pass membrane protein</topology>
    </subcellularLocation>
</comment>
<evidence type="ECO:0000313" key="10">
    <source>
        <dbReference type="Proteomes" id="UP001652625"/>
    </source>
</evidence>
<dbReference type="RefSeq" id="XP_065659084.1">
    <property type="nucleotide sequence ID" value="XM_065803012.1"/>
</dbReference>
<dbReference type="Pfam" id="PF00001">
    <property type="entry name" value="7tm_1"/>
    <property type="match status" value="1"/>
</dbReference>
<gene>
    <name evidence="11" type="primary">LOC105846702</name>
</gene>
<feature type="transmembrane region" description="Helical" evidence="8">
    <location>
        <begin position="232"/>
        <end position="254"/>
    </location>
</feature>
<feature type="transmembrane region" description="Helical" evidence="8">
    <location>
        <begin position="274"/>
        <end position="291"/>
    </location>
</feature>
<sequence>MSWTSSIISTSINVFLIIVGIFGNFFILTMIVKKKKTNDLTNYFIFNLSLADLAISVIVIPLTIAFNNQTWIPAKWDCFFVMPILEHFAVVCVLTHTAISIVRYMVVSQRKIVQIIQLKHIVFFILLIWLTSFVVLSATMMGGLGQFIITYTNTSNKLKSSRCVIDFNNPSRKMIYTVMIFSLTYVLPMVCTGFSHYQIYKVVSKNAKFIRGHVTKDLLISRKRISRRLNRILLIMYIFFGISTLPIQALYFFAGIMNISENIFNNIWEVSFPLFYLQVVTNPLVLLYMRIEYRKELYEISLCFSNFFNLKSKITTDVKINKKTIYTKTQQFKAISSNKILFNFRKSKKRVQMRSLYSNKKKELTFNFVKIEKSSNTENEALFHFSYDSIKETFL</sequence>
<dbReference type="PANTHER" id="PTHR45695">
    <property type="entry name" value="LEUCOKININ RECEPTOR-RELATED"/>
    <property type="match status" value="1"/>
</dbReference>
<organism evidence="10 11">
    <name type="scientific">Hydra vulgaris</name>
    <name type="common">Hydra</name>
    <name type="synonym">Hydra attenuata</name>
    <dbReference type="NCBI Taxonomy" id="6087"/>
    <lineage>
        <taxon>Eukaryota</taxon>
        <taxon>Metazoa</taxon>
        <taxon>Cnidaria</taxon>
        <taxon>Hydrozoa</taxon>
        <taxon>Hydroidolina</taxon>
        <taxon>Anthoathecata</taxon>
        <taxon>Aplanulata</taxon>
        <taxon>Hydridae</taxon>
        <taxon>Hydra</taxon>
    </lineage>
</organism>
<dbReference type="PRINTS" id="PR00237">
    <property type="entry name" value="GPCRRHODOPSN"/>
</dbReference>
<keyword evidence="7" id="KW-0807">Transducer</keyword>
<evidence type="ECO:0000256" key="3">
    <source>
        <dbReference type="ARBA" id="ARBA00022989"/>
    </source>
</evidence>
<dbReference type="GeneID" id="105846702"/>
<feature type="transmembrane region" description="Helical" evidence="8">
    <location>
        <begin position="118"/>
        <end position="149"/>
    </location>
</feature>
<feature type="transmembrane region" description="Helical" evidence="8">
    <location>
        <begin position="174"/>
        <end position="195"/>
    </location>
</feature>
<proteinExistence type="predicted"/>
<reference evidence="11" key="1">
    <citation type="submission" date="2025-08" db="UniProtKB">
        <authorList>
            <consortium name="RefSeq"/>
        </authorList>
    </citation>
    <scope>IDENTIFICATION</scope>
</reference>
<protein>
    <submittedName>
        <fullName evidence="11">Galanin receptor type 1</fullName>
    </submittedName>
</protein>
<feature type="transmembrane region" description="Helical" evidence="8">
    <location>
        <begin position="12"/>
        <end position="32"/>
    </location>
</feature>
<dbReference type="CDD" id="cd00637">
    <property type="entry name" value="7tm_classA_rhodopsin-like"/>
    <property type="match status" value="1"/>
</dbReference>